<dbReference type="SUPFAM" id="SSF53784">
    <property type="entry name" value="Phosphofructokinase"/>
    <property type="match status" value="1"/>
</dbReference>
<feature type="region of interest" description="Disordered" evidence="9">
    <location>
        <begin position="481"/>
        <end position="503"/>
    </location>
</feature>
<comment type="function">
    <text evidence="8">Catalyzes the phosphorylation of D-fructose 6-phosphate to fructose 1,6-bisphosphate by ATP, the first committing step of glycolysis.</text>
</comment>
<evidence type="ECO:0000313" key="11">
    <source>
        <dbReference type="EMBL" id="KAK4490984.1"/>
    </source>
</evidence>
<feature type="domain" description="Phosphofructokinase" evidence="10">
    <location>
        <begin position="97"/>
        <end position="271"/>
    </location>
</feature>
<evidence type="ECO:0000259" key="10">
    <source>
        <dbReference type="Pfam" id="PF00365"/>
    </source>
</evidence>
<feature type="compositionally biased region" description="Basic and acidic residues" evidence="9">
    <location>
        <begin position="2415"/>
        <end position="2442"/>
    </location>
</feature>
<feature type="compositionally biased region" description="Basic and acidic residues" evidence="9">
    <location>
        <begin position="1424"/>
        <end position="1434"/>
    </location>
</feature>
<keyword evidence="3 8" id="KW-0808">Transferase</keyword>
<feature type="compositionally biased region" description="Polar residues" evidence="9">
    <location>
        <begin position="2375"/>
        <end position="2385"/>
    </location>
</feature>
<dbReference type="PANTHER" id="PTHR15502">
    <property type="entry name" value="CALCINEURIN-BINDING PROTEIN CABIN 1-RELATED"/>
    <property type="match status" value="1"/>
</dbReference>
<dbReference type="InterPro" id="IPR011990">
    <property type="entry name" value="TPR-like_helical_dom_sf"/>
</dbReference>
<dbReference type="PRINTS" id="PR00476">
    <property type="entry name" value="PHFRCTKINASE"/>
</dbReference>
<evidence type="ECO:0000256" key="7">
    <source>
        <dbReference type="ARBA" id="ARBA00023242"/>
    </source>
</evidence>
<keyword evidence="5 8" id="KW-0418">Kinase</keyword>
<sequence length="2495" mass="279889">MSMASQPSNNLMKVFKGDFGYVLQDVPHFTDYIPDLPTYPNPLRSNPAYSVVKQYFVDMDDSVPQKIVVHKNTPRAVHFRRAGPREKVYFASDEVRACIVTCGGLCPGLNTVIREIVHSLDYMYGVNKVLGIDGGYRGFYSKNTINLTPKVVNDIHKRGGTILGTSRGGHDTMKIVDSIHDRGVNQVYIIGGDGTLKGASVIYEEIRKRGLKVTVAGIPKTIDNDIPVIDRSFGFDTAVEEAQRAINAAHVEAESAENGVGVVKLMGRYSAIVQYSDFAMQFLSCWVYPYVFSSLVGTNGAGFIAMYATLASRDVDCCLIPESPFYLEGKGGLFEYIEKRLKENGHMVIVIAEGAAQDLLAAKNEQDASGNKLLQDVGLWISQKIRAHFSKPHRVPITLKYIDPTYMIRAIPSNASDNVYCTLLAQSAVHGAMSGFTGFTSGLVNGRYTYIPFNRITENQNKVVITDRMWARLLSSTNQPSFLSPKDVDEAKSESQGSSQLLDDSEYGNSVCLAAGVDPTFLWETKEFHLSQLYHDGLLKLQARDYEKARELLESVLKDPMVSNAQVENSASDGHLLQLRFLALKNLATVSLQQGPSYYESALQCYLQAVEIDDKDSVIWNQLGTLSCSMGSLCISRWAFEQGLVCSPNNWNCMEKLLEVLIAIGDEVACLSVAELILRHWPSHSRALHVRNTIKESEPIPFTPRGIDKLEPKHVRLKFLEKRKATDEDLENTMTSKKLKQNNEVQLMEASWISLTGELLEILLPLSRSGYESETERYISRDVRLTIRLPPSSATLTCFVETKGNTCKPAGAGIPSGNCNYVNDKEETIFEEQPQERRSSRLERLRSRKPGKEEPEFSSNKDLAKVVKQFLAPYLEGGTGTIHCKEDANLSLQCAEVVANSLDTESIDVIEFVQNTSNNFGAYHMGHLLLEKLANSSIIYQDNIAKILDLEKMTRNWGQERTPECSLFISELYYDIGSRSSEISTMRQFVSEASYHLCKVIESVALEYPFHISGMDGKGDCPVTEVSELNHRSLMENPSLLSNNHCFWIRFFWLSARLSLLECDKEKAQKEFSVVLALFTDKDKMNTPLGSIFLPHCKGIKQLTVDQVLHEINMIEVDYLLKNSVGEMFEKIMHAECARMLAPLLLSANDVHFDVLNVWDHEGKRFNSVELSALDVMMKSCELADHMDVDVYLNCHRRKLQILLAGAGLEGSSPDNAFSFIESQSKETLLKHWNQLVAEEVNAISKSASHVKSIINHSEKFNNIPMAVIGDIQSLLLTLMCNIANSYFARKSSGIGVTESIEQTERCYFVDAAIAFCKLQHLNFNVPIKSQTELVVAIHDMLAEFGICCARGNGEEEEGTFLKLAIKHLLALDMRLKSSTHSLNKGDNFFFDKQISSDDHFKMPEKSQIICPSGSPKDSTFRTPDMKVSKTEKDEANTVNRDVVVSLCSESVSAHLDTGKVEIQFDNYGPDNMCNNKEMENNQFIGCRNELTEDEREELELSIDNALDQCFYCLYGLNLRSDSSCEEDLVVHKNTCQGDYQTKEQCADVFQYVLSYAKASSRTGLIKLRKVLRAIRKHFPQPPNNVMAGNAIDKFLDNPELCEDKLSEEAGSNGFLDFIMRAIFSENDSVKQPKASSVESSDPYLEIYSNLYYLLAQSEEISATDKWAGFALTREGEEFIEHNANLFKYDLLYNPLRFESWQRLANIYDEEVDLLLNDGSKQINVLGWRKNATLPQRVEASRRRSRRCLLMTSALAKTAVQQGEIQELLALVYYDGLQNVVPFYDQRSIIPLKDAAWKTFCQKSMSHFKKASTQKEDWSHAFYVGKLCEKLGHSHDMSFSYYAQAIALNPSAVDPFYRMHASRLKLLCKCGKQDEEALKVIAAHSFDQSAKESVMNLFSGFDRESSESSMHVEDGISNSNSELVDHHNFKKVWNLLYNDCLSALETCVEGDLKHFHKARYMLAQGFYRRGGIADLEKAKEELSFCFKSSRSSFTINMWEIDSMVKKGRRKTPGPSGNRRALEVNLAESSRKFITCIRKYILFYLKLLEETRDISTLERAYVSLRADKRFALCLEDLVPVALGRYIKALIMSIVEAGTAPDDASVEPLLEKLFNLFLEQVNLWSDICSLPELNSPELTESILYGYLYQYIQLLERNVKAETLEGINEKIRKRLKNPKLSNSNCAKIYRHVSAAWCRSLVISMASITPLHSRHSTAIPSTNSLGGGLENEQQLLCVDLQPEELWSSAFEDPNHLKTLSTKWNRSLSNIKNVIVKRVPDEELETAATILRSSYNFYKDTSCALLPSGINLYAVPAQLATETYIQPGIDGFDLIDMNTSRKLLLWAYSLLHGHCTNVSHVIKYCEENAKSRIKKGTGGSSTPSNANVHTSGGGGKDAIGNKNGEVEVHSVTTPLPPEADGNRKLPEPENTKKELPENLNKDTEGKHAPASLPVCGMKGASSIEKEKSLLDTPHLIQCTNPVVEKTSLDLQNDADKTSNI</sequence>
<reference evidence="11 12" key="1">
    <citation type="journal article" date="2023" name="bioRxiv">
        <title>Genome report: Whole genome sequence and annotation of Penstemon davidsonii.</title>
        <authorList>
            <person name="Ostevik K.L."/>
            <person name="Alabady M."/>
            <person name="Zhang M."/>
            <person name="Rausher M.D."/>
        </authorList>
    </citation>
    <scope>NUCLEOTIDE SEQUENCE [LARGE SCALE GENOMIC DNA]</scope>
    <source>
        <strain evidence="11">DNT005</strain>
        <tissue evidence="11">Whole leaf</tissue>
    </source>
</reference>
<comment type="activity regulation">
    <text evidence="8">Allosterically activated by AMP.</text>
</comment>
<evidence type="ECO:0000256" key="5">
    <source>
        <dbReference type="ARBA" id="ARBA00022777"/>
    </source>
</evidence>
<feature type="domain" description="Phosphofructokinase" evidence="10">
    <location>
        <begin position="300"/>
        <end position="430"/>
    </location>
</feature>
<feature type="binding site" evidence="8">
    <location>
        <position position="353"/>
    </location>
    <ligand>
        <name>substrate</name>
    </ligand>
</feature>
<evidence type="ECO:0000313" key="12">
    <source>
        <dbReference type="Proteomes" id="UP001291926"/>
    </source>
</evidence>
<comment type="cofactor">
    <cofactor evidence="1 8">
        <name>Mg(2+)</name>
        <dbReference type="ChEBI" id="CHEBI:18420"/>
    </cofactor>
</comment>
<feature type="region of interest" description="Disordered" evidence="9">
    <location>
        <begin position="830"/>
        <end position="858"/>
    </location>
</feature>
<comment type="pathway">
    <text evidence="8">Carbohydrate degradation; glycolysis; D-glyceraldehyde 3-phosphate and glycerone phosphate from D-glucose: step 3/4.</text>
</comment>
<gene>
    <name evidence="8" type="primary">PFK</name>
    <name evidence="11" type="ORF">RD792_001705</name>
</gene>
<keyword evidence="7" id="KW-0539">Nucleus</keyword>
<feature type="binding site" evidence="8">
    <location>
        <position position="193"/>
    </location>
    <ligand>
        <name>Mg(2+)</name>
        <dbReference type="ChEBI" id="CHEBI:18420"/>
        <note>catalytic</note>
    </ligand>
</feature>
<protein>
    <recommendedName>
        <fullName evidence="8">ATP-dependent 6-phosphofructokinase</fullName>
        <shortName evidence="8">ATP-PFK</shortName>
        <shortName evidence="8">Phosphofructokinase</shortName>
        <ecNumber evidence="8">2.7.1.11</ecNumber>
    </recommendedName>
    <alternativeName>
        <fullName evidence="8">Phosphohexokinase</fullName>
    </alternativeName>
</protein>
<dbReference type="Gene3D" id="3.40.50.450">
    <property type="match status" value="1"/>
</dbReference>
<keyword evidence="4 8" id="KW-0479">Metal-binding</keyword>
<evidence type="ECO:0000256" key="6">
    <source>
        <dbReference type="ARBA" id="ARBA00022842"/>
    </source>
</evidence>
<feature type="binding site" evidence="8">
    <location>
        <begin position="406"/>
        <end position="409"/>
    </location>
    <ligand>
        <name>substrate</name>
    </ligand>
</feature>
<keyword evidence="8" id="KW-0547">Nucleotide-binding</keyword>
<name>A0ABR0DP40_9LAMI</name>
<feature type="binding site" evidence="8">
    <location>
        <begin position="221"/>
        <end position="223"/>
    </location>
    <ligand>
        <name>substrate</name>
    </ligand>
</feature>
<evidence type="ECO:0000256" key="9">
    <source>
        <dbReference type="SAM" id="MobiDB-lite"/>
    </source>
</evidence>
<proteinExistence type="inferred from homology"/>
<dbReference type="EC" id="2.7.1.11" evidence="8"/>
<keyword evidence="12" id="KW-1185">Reference proteome</keyword>
<dbReference type="Gene3D" id="3.40.50.460">
    <property type="entry name" value="Phosphofructokinase domain"/>
    <property type="match status" value="1"/>
</dbReference>
<feature type="compositionally biased region" description="Basic and acidic residues" evidence="9">
    <location>
        <begin position="830"/>
        <end position="855"/>
    </location>
</feature>
<comment type="similarity">
    <text evidence="8">Belongs to the phosphofructokinase type A (PFKA) family. PPi-dependent PFK group II subfamily. Atypical ATP-dependent clade 'X' sub-subfamily.</text>
</comment>
<dbReference type="InterPro" id="IPR035966">
    <property type="entry name" value="PKF_sf"/>
</dbReference>
<feature type="binding site" evidence="8">
    <location>
        <begin position="167"/>
        <end position="168"/>
    </location>
    <ligand>
        <name>ATP</name>
        <dbReference type="ChEBI" id="CHEBI:30616"/>
    </ligand>
</feature>
<feature type="region of interest" description="Disordered" evidence="9">
    <location>
        <begin position="1407"/>
        <end position="1434"/>
    </location>
</feature>
<dbReference type="InterPro" id="IPR012004">
    <property type="entry name" value="PyroP-dep_PFK_TP0108"/>
</dbReference>
<keyword evidence="8" id="KW-0963">Cytoplasm</keyword>
<accession>A0ABR0DP40</accession>
<evidence type="ECO:0000256" key="3">
    <source>
        <dbReference type="ARBA" id="ARBA00022679"/>
    </source>
</evidence>
<dbReference type="Pfam" id="PF00365">
    <property type="entry name" value="PFK"/>
    <property type="match status" value="2"/>
</dbReference>
<comment type="caution">
    <text evidence="11">The sequence shown here is derived from an EMBL/GenBank/DDBJ whole genome shotgun (WGS) entry which is preliminary data.</text>
</comment>
<feature type="region of interest" description="Disordered" evidence="9">
    <location>
        <begin position="2368"/>
        <end position="2448"/>
    </location>
</feature>
<evidence type="ECO:0000256" key="2">
    <source>
        <dbReference type="ARBA" id="ARBA00004123"/>
    </source>
</evidence>
<feature type="active site" description="Proton acceptor" evidence="8">
    <location>
        <position position="223"/>
    </location>
</feature>
<keyword evidence="8" id="KW-0324">Glycolysis</keyword>
<organism evidence="11 12">
    <name type="scientific">Penstemon davidsonii</name>
    <dbReference type="NCBI Taxonomy" id="160366"/>
    <lineage>
        <taxon>Eukaryota</taxon>
        <taxon>Viridiplantae</taxon>
        <taxon>Streptophyta</taxon>
        <taxon>Embryophyta</taxon>
        <taxon>Tracheophyta</taxon>
        <taxon>Spermatophyta</taxon>
        <taxon>Magnoliopsida</taxon>
        <taxon>eudicotyledons</taxon>
        <taxon>Gunneridae</taxon>
        <taxon>Pentapetalae</taxon>
        <taxon>asterids</taxon>
        <taxon>lamiids</taxon>
        <taxon>Lamiales</taxon>
        <taxon>Plantaginaceae</taxon>
        <taxon>Cheloneae</taxon>
        <taxon>Penstemon</taxon>
    </lineage>
</organism>
<dbReference type="PANTHER" id="PTHR15502:SF7">
    <property type="entry name" value="CALCINEURIN-BINDING PROTEIN CABIN-1"/>
    <property type="match status" value="1"/>
</dbReference>
<keyword evidence="6 8" id="KW-0460">Magnesium</keyword>
<evidence type="ECO:0000256" key="1">
    <source>
        <dbReference type="ARBA" id="ARBA00001946"/>
    </source>
</evidence>
<comment type="subcellular location">
    <subcellularLocation>
        <location evidence="8">Cytoplasm</location>
    </subcellularLocation>
    <subcellularLocation>
        <location evidence="2">Nucleus</location>
    </subcellularLocation>
</comment>
<comment type="catalytic activity">
    <reaction evidence="8">
        <text>beta-D-fructose 6-phosphate + ATP = beta-D-fructose 1,6-bisphosphate + ADP + H(+)</text>
        <dbReference type="Rhea" id="RHEA:16109"/>
        <dbReference type="ChEBI" id="CHEBI:15378"/>
        <dbReference type="ChEBI" id="CHEBI:30616"/>
        <dbReference type="ChEBI" id="CHEBI:32966"/>
        <dbReference type="ChEBI" id="CHEBI:57634"/>
        <dbReference type="ChEBI" id="CHEBI:456216"/>
        <dbReference type="EC" id="2.7.1.11"/>
    </reaction>
</comment>
<evidence type="ECO:0000256" key="8">
    <source>
        <dbReference type="HAMAP-Rule" id="MF_03186"/>
    </source>
</evidence>
<dbReference type="EMBL" id="JAYDYQ010001087">
    <property type="protein sequence ID" value="KAK4490984.1"/>
    <property type="molecule type" value="Genomic_DNA"/>
</dbReference>
<feature type="binding site" evidence="8">
    <location>
        <begin position="192"/>
        <end position="195"/>
    </location>
    <ligand>
        <name>ATP</name>
        <dbReference type="ChEBI" id="CHEBI:30616"/>
    </ligand>
</feature>
<keyword evidence="8" id="KW-0067">ATP-binding</keyword>
<feature type="binding site" evidence="8">
    <location>
        <begin position="266"/>
        <end position="268"/>
    </location>
    <ligand>
        <name>substrate</name>
    </ligand>
</feature>
<comment type="subunit">
    <text evidence="8">Homotetramer.</text>
</comment>
<dbReference type="InterPro" id="IPR000023">
    <property type="entry name" value="Phosphofructokinase_dom"/>
</dbReference>
<dbReference type="Gene3D" id="1.25.40.10">
    <property type="entry name" value="Tetratricopeptide repeat domain"/>
    <property type="match status" value="1"/>
</dbReference>
<dbReference type="Proteomes" id="UP001291926">
    <property type="component" value="Unassembled WGS sequence"/>
</dbReference>
<feature type="site" description="Important for substrate specificity; cannot use PPi as phosphoryl donor" evidence="8">
    <location>
        <position position="194"/>
    </location>
</feature>
<dbReference type="InterPro" id="IPR022953">
    <property type="entry name" value="ATP_PFK"/>
</dbReference>
<dbReference type="SUPFAM" id="SSF48452">
    <property type="entry name" value="TPR-like"/>
    <property type="match status" value="1"/>
</dbReference>
<dbReference type="HAMAP" id="MF_01981">
    <property type="entry name" value="Phosphofructokinase_II_X"/>
    <property type="match status" value="1"/>
</dbReference>
<evidence type="ECO:0000256" key="4">
    <source>
        <dbReference type="ARBA" id="ARBA00022723"/>
    </source>
</evidence>
<dbReference type="InterPro" id="IPR033053">
    <property type="entry name" value="Hir3/CABIN1"/>
</dbReference>
<keyword evidence="8" id="KW-0021">Allosteric enzyme</keyword>
<feature type="binding site" evidence="8">
    <location>
        <position position="104"/>
    </location>
    <ligand>
        <name>ATP</name>
        <dbReference type="ChEBI" id="CHEBI:30616"/>
    </ligand>
</feature>